<sequence>KFQVSFDVKDYEPQDISVKVDKDTLVVEAKRETIKDGSKSSKQFSRNVHLPSDVDPDKLVSSLSNDGILTLEAP</sequence>
<dbReference type="OMA" id="FIARSFV"/>
<dbReference type="EMBL" id="AMQN01011249">
    <property type="status" value="NOT_ANNOTATED_CDS"/>
    <property type="molecule type" value="Genomic_DNA"/>
</dbReference>
<reference evidence="6" key="1">
    <citation type="submission" date="2012-12" db="EMBL/GenBank/DDBJ databases">
        <authorList>
            <person name="Hellsten U."/>
            <person name="Grimwood J."/>
            <person name="Chapman J.A."/>
            <person name="Shapiro H."/>
            <person name="Aerts A."/>
            <person name="Otillar R.P."/>
            <person name="Terry A.Y."/>
            <person name="Boore J.L."/>
            <person name="Simakov O."/>
            <person name="Marletaz F."/>
            <person name="Cho S.-J."/>
            <person name="Edsinger-Gonzales E."/>
            <person name="Havlak P."/>
            <person name="Kuo D.-H."/>
            <person name="Larsson T."/>
            <person name="Lv J."/>
            <person name="Arendt D."/>
            <person name="Savage R."/>
            <person name="Osoegawa K."/>
            <person name="de Jong P."/>
            <person name="Lindberg D.R."/>
            <person name="Seaver E.C."/>
            <person name="Weisblat D.A."/>
            <person name="Putnam N.H."/>
            <person name="Grigoriev I.V."/>
            <person name="Rokhsar D.S."/>
        </authorList>
    </citation>
    <scope>NUCLEOTIDE SEQUENCE</scope>
    <source>
        <strain evidence="6">I ESC-2004</strain>
    </source>
</reference>
<dbReference type="EMBL" id="KB308778">
    <property type="protein sequence ID" value="ELT96627.1"/>
    <property type="molecule type" value="Genomic_DNA"/>
</dbReference>
<evidence type="ECO:0000313" key="5">
    <source>
        <dbReference type="EnsemblMetazoa" id="CapteP40509"/>
    </source>
</evidence>
<evidence type="ECO:0000313" key="6">
    <source>
        <dbReference type="Proteomes" id="UP000014760"/>
    </source>
</evidence>
<dbReference type="Proteomes" id="UP000014760">
    <property type="component" value="Unassembled WGS sequence"/>
</dbReference>
<reference evidence="5" key="3">
    <citation type="submission" date="2015-06" db="UniProtKB">
        <authorList>
            <consortium name="EnsemblMetazoa"/>
        </authorList>
    </citation>
    <scope>IDENTIFICATION</scope>
</reference>
<comment type="similarity">
    <text evidence="1 2">Belongs to the small heat shock protein (HSP20) family.</text>
</comment>
<dbReference type="CDD" id="cd06526">
    <property type="entry name" value="metazoan_ACD"/>
    <property type="match status" value="1"/>
</dbReference>
<feature type="non-terminal residue" evidence="4">
    <location>
        <position position="74"/>
    </location>
</feature>
<dbReference type="AlphaFoldDB" id="R7TSP3"/>
<dbReference type="EnsemblMetazoa" id="CapteT40509">
    <property type="protein sequence ID" value="CapteP40509"/>
    <property type="gene ID" value="CapteG40509"/>
</dbReference>
<dbReference type="InterPro" id="IPR008978">
    <property type="entry name" value="HSP20-like_chaperone"/>
</dbReference>
<dbReference type="STRING" id="283909.R7TSP3"/>
<reference evidence="4 6" key="2">
    <citation type="journal article" date="2013" name="Nature">
        <title>Insights into bilaterian evolution from three spiralian genomes.</title>
        <authorList>
            <person name="Simakov O."/>
            <person name="Marletaz F."/>
            <person name="Cho S.J."/>
            <person name="Edsinger-Gonzales E."/>
            <person name="Havlak P."/>
            <person name="Hellsten U."/>
            <person name="Kuo D.H."/>
            <person name="Larsson T."/>
            <person name="Lv J."/>
            <person name="Arendt D."/>
            <person name="Savage R."/>
            <person name="Osoegawa K."/>
            <person name="de Jong P."/>
            <person name="Grimwood J."/>
            <person name="Chapman J.A."/>
            <person name="Shapiro H."/>
            <person name="Aerts A."/>
            <person name="Otillar R.P."/>
            <person name="Terry A.Y."/>
            <person name="Boore J.L."/>
            <person name="Grigoriev I.V."/>
            <person name="Lindberg D.R."/>
            <person name="Seaver E.C."/>
            <person name="Weisblat D.A."/>
            <person name="Putnam N.H."/>
            <person name="Rokhsar D.S."/>
        </authorList>
    </citation>
    <scope>NUCLEOTIDE SEQUENCE</scope>
    <source>
        <strain evidence="4 6">I ESC-2004</strain>
    </source>
</reference>
<dbReference type="InterPro" id="IPR001436">
    <property type="entry name" value="Alpha-crystallin/sHSP_animal"/>
</dbReference>
<dbReference type="InterPro" id="IPR002068">
    <property type="entry name" value="A-crystallin/Hsp20_dom"/>
</dbReference>
<dbReference type="Pfam" id="PF00011">
    <property type="entry name" value="HSP20"/>
    <property type="match status" value="1"/>
</dbReference>
<dbReference type="GO" id="GO:0009408">
    <property type="term" value="P:response to heat"/>
    <property type="evidence" value="ECO:0007669"/>
    <property type="project" value="TreeGrafter"/>
</dbReference>
<dbReference type="Gene3D" id="2.60.40.790">
    <property type="match status" value="1"/>
</dbReference>
<feature type="non-terminal residue" evidence="4">
    <location>
        <position position="1"/>
    </location>
</feature>
<evidence type="ECO:0000259" key="3">
    <source>
        <dbReference type="PROSITE" id="PS01031"/>
    </source>
</evidence>
<dbReference type="OrthoDB" id="10060792at2759"/>
<dbReference type="PROSITE" id="PS01031">
    <property type="entry name" value="SHSP"/>
    <property type="match status" value="1"/>
</dbReference>
<name>R7TSP3_CAPTE</name>
<protein>
    <recommendedName>
        <fullName evidence="3">SHSP domain-containing protein</fullName>
    </recommendedName>
</protein>
<evidence type="ECO:0000256" key="2">
    <source>
        <dbReference type="RuleBase" id="RU003616"/>
    </source>
</evidence>
<dbReference type="GO" id="GO:0005634">
    <property type="term" value="C:nucleus"/>
    <property type="evidence" value="ECO:0007669"/>
    <property type="project" value="TreeGrafter"/>
</dbReference>
<keyword evidence="6" id="KW-1185">Reference proteome</keyword>
<dbReference type="GO" id="GO:0005737">
    <property type="term" value="C:cytoplasm"/>
    <property type="evidence" value="ECO:0007669"/>
    <property type="project" value="TreeGrafter"/>
</dbReference>
<feature type="domain" description="SHSP" evidence="3">
    <location>
        <begin position="1"/>
        <end position="74"/>
    </location>
</feature>
<dbReference type="HOGENOM" id="CLU_095001_7_2_1"/>
<dbReference type="SUPFAM" id="SSF49764">
    <property type="entry name" value="HSP20-like chaperones"/>
    <property type="match status" value="1"/>
</dbReference>
<evidence type="ECO:0000256" key="1">
    <source>
        <dbReference type="PROSITE-ProRule" id="PRU00285"/>
    </source>
</evidence>
<dbReference type="GO" id="GO:0042026">
    <property type="term" value="P:protein refolding"/>
    <property type="evidence" value="ECO:0007669"/>
    <property type="project" value="TreeGrafter"/>
</dbReference>
<evidence type="ECO:0000313" key="4">
    <source>
        <dbReference type="EMBL" id="ELT96627.1"/>
    </source>
</evidence>
<organism evidence="4">
    <name type="scientific">Capitella teleta</name>
    <name type="common">Polychaete worm</name>
    <dbReference type="NCBI Taxonomy" id="283909"/>
    <lineage>
        <taxon>Eukaryota</taxon>
        <taxon>Metazoa</taxon>
        <taxon>Spiralia</taxon>
        <taxon>Lophotrochozoa</taxon>
        <taxon>Annelida</taxon>
        <taxon>Polychaeta</taxon>
        <taxon>Sedentaria</taxon>
        <taxon>Scolecida</taxon>
        <taxon>Capitellidae</taxon>
        <taxon>Capitella</taxon>
    </lineage>
</organism>
<accession>R7TSP3</accession>
<proteinExistence type="inferred from homology"/>
<gene>
    <name evidence="4" type="ORF">CAPTEDRAFT_40509</name>
</gene>
<dbReference type="PANTHER" id="PTHR45640">
    <property type="entry name" value="HEAT SHOCK PROTEIN HSP-12.2-RELATED"/>
    <property type="match status" value="1"/>
</dbReference>
<dbReference type="GO" id="GO:0051082">
    <property type="term" value="F:unfolded protein binding"/>
    <property type="evidence" value="ECO:0007669"/>
    <property type="project" value="TreeGrafter"/>
</dbReference>
<dbReference type="PANTHER" id="PTHR45640:SF26">
    <property type="entry name" value="RE23625P"/>
    <property type="match status" value="1"/>
</dbReference>